<dbReference type="Proteomes" id="UP000600946">
    <property type="component" value="Unassembled WGS sequence"/>
</dbReference>
<dbReference type="GeneID" id="96292769"/>
<gene>
    <name evidence="3" type="ORF">GCM10010326_48500</name>
</gene>
<dbReference type="PANTHER" id="PTHR43767">
    <property type="entry name" value="LONG-CHAIN-FATTY-ACID--COA LIGASE"/>
    <property type="match status" value="1"/>
</dbReference>
<evidence type="ECO:0000313" key="3">
    <source>
        <dbReference type="EMBL" id="GGY48497.1"/>
    </source>
</evidence>
<dbReference type="Gene3D" id="3.30.300.30">
    <property type="match status" value="1"/>
</dbReference>
<evidence type="ECO:0008006" key="5">
    <source>
        <dbReference type="Google" id="ProtNLM"/>
    </source>
</evidence>
<name>A0ABQ3AGP6_9ACTN</name>
<dbReference type="InterPro" id="IPR020845">
    <property type="entry name" value="AMP-binding_CS"/>
</dbReference>
<dbReference type="InterPro" id="IPR045851">
    <property type="entry name" value="AMP-bd_C_sf"/>
</dbReference>
<dbReference type="Pfam" id="PF13193">
    <property type="entry name" value="AMP-binding_C"/>
    <property type="match status" value="1"/>
</dbReference>
<dbReference type="EMBL" id="BMUU01000008">
    <property type="protein sequence ID" value="GGY48497.1"/>
    <property type="molecule type" value="Genomic_DNA"/>
</dbReference>
<dbReference type="Pfam" id="PF00501">
    <property type="entry name" value="AMP-binding"/>
    <property type="match status" value="1"/>
</dbReference>
<dbReference type="InterPro" id="IPR042099">
    <property type="entry name" value="ANL_N_sf"/>
</dbReference>
<dbReference type="InterPro" id="IPR050237">
    <property type="entry name" value="ATP-dep_AMP-bd_enzyme"/>
</dbReference>
<dbReference type="PROSITE" id="PS00455">
    <property type="entry name" value="AMP_BINDING"/>
    <property type="match status" value="1"/>
</dbReference>
<evidence type="ECO:0000313" key="4">
    <source>
        <dbReference type="Proteomes" id="UP000600946"/>
    </source>
</evidence>
<proteinExistence type="predicted"/>
<comment type="caution">
    <text evidence="3">The sequence shown here is derived from an EMBL/GenBank/DDBJ whole genome shotgun (WGS) entry which is preliminary data.</text>
</comment>
<dbReference type="InterPro" id="IPR025110">
    <property type="entry name" value="AMP-bd_C"/>
</dbReference>
<dbReference type="PANTHER" id="PTHR43767:SF1">
    <property type="entry name" value="NONRIBOSOMAL PEPTIDE SYNTHASE PES1 (EUROFUNG)-RELATED"/>
    <property type="match status" value="1"/>
</dbReference>
<sequence>MTSIYAAKPWLAQLSEAQRADITPPETVLHSFRAAVARAPEHTVLVYFDGRLSYAETDALSDSVAGHLAARGLAGGDRVALMLQNTPHFVIALLGAWKAGATVVPLNPMYKSGEVAHVLHDADVTALVCSDRAWEGYLRDTAADSTVRIALTACEFDLQSLDDERVFGGYERLPAPADTDDLVTVARQGLKAPSDREPSATDTALISYTSGTSGTPKGAMNTHRGITYNAERQRTGHPIAEGSGYFALAPLFHITGMVCELAACVANAGTLILAHRFHPGVVLDAFAEHRPAYTVGPSTAFMALAATPGVTREHFASFEVISSGGAPLPPALVEKFRAGFGPYIRNGYGLTECTAPCASVPPEKEAPVDPVSGTLSVGVPGPETVVRIVDLEGNDVPFGEQGEIMVRGPQVVPGYWRRPEATAEAFPDGELRTGDIGFMDRDGWLYVVDRMKDMINASGFKVWPREVEDVLYTHPAVREAAVVGIPDAYRGESVKAYVSLRPGAEADPAELAAYCKERLAAYKYPREVEVLAELPKTTSGKILRRELRTQA</sequence>
<keyword evidence="4" id="KW-1185">Reference proteome</keyword>
<reference evidence="4" key="1">
    <citation type="journal article" date="2019" name="Int. J. Syst. Evol. Microbiol.">
        <title>The Global Catalogue of Microorganisms (GCM) 10K type strain sequencing project: providing services to taxonomists for standard genome sequencing and annotation.</title>
        <authorList>
            <consortium name="The Broad Institute Genomics Platform"/>
            <consortium name="The Broad Institute Genome Sequencing Center for Infectious Disease"/>
            <person name="Wu L."/>
            <person name="Ma J."/>
        </authorList>
    </citation>
    <scope>NUCLEOTIDE SEQUENCE [LARGE SCALE GENOMIC DNA]</scope>
    <source>
        <strain evidence="4">JCM 4594</strain>
    </source>
</reference>
<evidence type="ECO:0000259" key="2">
    <source>
        <dbReference type="Pfam" id="PF13193"/>
    </source>
</evidence>
<dbReference type="InterPro" id="IPR000873">
    <property type="entry name" value="AMP-dep_synth/lig_dom"/>
</dbReference>
<dbReference type="Gene3D" id="3.40.50.12780">
    <property type="entry name" value="N-terminal domain of ligase-like"/>
    <property type="match status" value="1"/>
</dbReference>
<feature type="domain" description="AMP-dependent synthetase/ligase" evidence="1">
    <location>
        <begin position="32"/>
        <end position="416"/>
    </location>
</feature>
<evidence type="ECO:0000259" key="1">
    <source>
        <dbReference type="Pfam" id="PF00501"/>
    </source>
</evidence>
<dbReference type="RefSeq" id="WP_190028231.1">
    <property type="nucleotide sequence ID" value="NZ_BMUU01000008.1"/>
</dbReference>
<feature type="domain" description="AMP-binding enzyme C-terminal" evidence="2">
    <location>
        <begin position="466"/>
        <end position="541"/>
    </location>
</feature>
<dbReference type="SUPFAM" id="SSF56801">
    <property type="entry name" value="Acetyl-CoA synthetase-like"/>
    <property type="match status" value="1"/>
</dbReference>
<accession>A0ABQ3AGP6</accession>
<protein>
    <recommendedName>
        <fullName evidence="5">Acyl-CoA synthetase</fullName>
    </recommendedName>
</protein>
<organism evidence="3 4">
    <name type="scientific">Streptomyces xanthochromogenes</name>
    <dbReference type="NCBI Taxonomy" id="67384"/>
    <lineage>
        <taxon>Bacteria</taxon>
        <taxon>Bacillati</taxon>
        <taxon>Actinomycetota</taxon>
        <taxon>Actinomycetes</taxon>
        <taxon>Kitasatosporales</taxon>
        <taxon>Streptomycetaceae</taxon>
        <taxon>Streptomyces</taxon>
    </lineage>
</organism>